<evidence type="ECO:0000256" key="6">
    <source>
        <dbReference type="ARBA" id="ARBA00023242"/>
    </source>
</evidence>
<dbReference type="Pfam" id="PF00172">
    <property type="entry name" value="Zn_clus"/>
    <property type="match status" value="1"/>
</dbReference>
<dbReference type="PROSITE" id="PS50048">
    <property type="entry name" value="ZN2_CY6_FUNGAL_2"/>
    <property type="match status" value="1"/>
</dbReference>
<evidence type="ECO:0000256" key="3">
    <source>
        <dbReference type="ARBA" id="ARBA00023015"/>
    </source>
</evidence>
<dbReference type="PROSITE" id="PS00463">
    <property type="entry name" value="ZN2_CY6_FUNGAL_1"/>
    <property type="match status" value="1"/>
</dbReference>
<dbReference type="PANTHER" id="PTHR36206:SF16">
    <property type="entry name" value="TRANSCRIPTION FACTOR DOMAIN-CONTAINING PROTEIN-RELATED"/>
    <property type="match status" value="1"/>
</dbReference>
<dbReference type="SMART" id="SM00066">
    <property type="entry name" value="GAL4"/>
    <property type="match status" value="1"/>
</dbReference>
<evidence type="ECO:0000313" key="9">
    <source>
        <dbReference type="Proteomes" id="UP000738349"/>
    </source>
</evidence>
<dbReference type="GO" id="GO:0003677">
    <property type="term" value="F:DNA binding"/>
    <property type="evidence" value="ECO:0007669"/>
    <property type="project" value="UniProtKB-KW"/>
</dbReference>
<dbReference type="InterPro" id="IPR001138">
    <property type="entry name" value="Zn2Cys6_DnaBD"/>
</dbReference>
<evidence type="ECO:0000256" key="2">
    <source>
        <dbReference type="ARBA" id="ARBA00022833"/>
    </source>
</evidence>
<keyword evidence="9" id="KW-1185">Reference proteome</keyword>
<dbReference type="CDD" id="cd00067">
    <property type="entry name" value="GAL4"/>
    <property type="match status" value="1"/>
</dbReference>
<proteinExistence type="predicted"/>
<keyword evidence="2" id="KW-0862">Zinc</keyword>
<evidence type="ECO:0000256" key="5">
    <source>
        <dbReference type="ARBA" id="ARBA00023163"/>
    </source>
</evidence>
<dbReference type="Gene3D" id="4.10.240.10">
    <property type="entry name" value="Zn(2)-C6 fungal-type DNA-binding domain"/>
    <property type="match status" value="1"/>
</dbReference>
<gene>
    <name evidence="8" type="ORF">EDB81DRAFT_808492</name>
</gene>
<dbReference type="GO" id="GO:0000981">
    <property type="term" value="F:DNA-binding transcription factor activity, RNA polymerase II-specific"/>
    <property type="evidence" value="ECO:0007669"/>
    <property type="project" value="InterPro"/>
</dbReference>
<keyword evidence="4" id="KW-0238">DNA-binding</keyword>
<dbReference type="InterPro" id="IPR036864">
    <property type="entry name" value="Zn2-C6_fun-type_DNA-bd_sf"/>
</dbReference>
<dbReference type="EMBL" id="JAGMUV010000018">
    <property type="protein sequence ID" value="KAH7128910.1"/>
    <property type="molecule type" value="Genomic_DNA"/>
</dbReference>
<keyword evidence="1" id="KW-0479">Metal-binding</keyword>
<evidence type="ECO:0000259" key="7">
    <source>
        <dbReference type="PROSITE" id="PS50048"/>
    </source>
</evidence>
<keyword evidence="6" id="KW-0539">Nucleus</keyword>
<sequence length="589" mass="66370">MHRQLFTVNAMSMQHSRPSISGKSRVRTGCRTCKVRRIKCDEARPSCQKCSSTGRRCEGYGIWGGQRSMESSHLASSRPSLKSNISTGPLHSLNDHDQACFSWFRHRTVGKLPGIFRTCFWDDLVLRACFEEPAVLHAALALGSVHKVGNSGCSMQLDDSHLPGDSEKFTLKHYNIAIRHMQPCLWSNSKTSLRITLIISMMFTCMEFLLGHYRTGEVHLKHGTKLMASLISPGDSAIDLETPRDAVDVELLEAFATMNLNCFLLGRGTLGMYRTLQSFDTQPLQAMFESMAQARKNLDWVLADTIRLTQRRHAMAMTNSSDANPPNDWVHHQRRIQTQLASWDKVFKVSRVSLIAQMGFGGQIAYLHLRLFHTMTSIMAATCLHPRGEMAFDAHTANFEAIIAQSQVFHDTIFATDFANTRLEHIQNATSFTADRGWIAPLYFTAIKCRVSHIRRQAIQLLGSTASREGLWDAEVVASVAQEIVRLEENPSCVPVIHPKDVAPDLADLSHELKRRVVPEERRISQVEVLLPNGAGDRIRIKIYRPEKGIRAKVFVREQDPTTGIWNSMDVDKSWSPKQSLQQHIICPS</sequence>
<protein>
    <recommendedName>
        <fullName evidence="7">Zn(2)-C6 fungal-type domain-containing protein</fullName>
    </recommendedName>
</protein>
<dbReference type="SUPFAM" id="SSF57701">
    <property type="entry name" value="Zn2/Cys6 DNA-binding domain"/>
    <property type="match status" value="1"/>
</dbReference>
<evidence type="ECO:0000313" key="8">
    <source>
        <dbReference type="EMBL" id="KAH7128910.1"/>
    </source>
</evidence>
<keyword evidence="3" id="KW-0805">Transcription regulation</keyword>
<dbReference type="OrthoDB" id="3145928at2759"/>
<accession>A0A9P9DYU9</accession>
<dbReference type="GO" id="GO:0008270">
    <property type="term" value="F:zinc ion binding"/>
    <property type="evidence" value="ECO:0007669"/>
    <property type="project" value="InterPro"/>
</dbReference>
<reference evidence="8" key="1">
    <citation type="journal article" date="2021" name="Nat. Commun.">
        <title>Genetic determinants of endophytism in the Arabidopsis root mycobiome.</title>
        <authorList>
            <person name="Mesny F."/>
            <person name="Miyauchi S."/>
            <person name="Thiergart T."/>
            <person name="Pickel B."/>
            <person name="Atanasova L."/>
            <person name="Karlsson M."/>
            <person name="Huettel B."/>
            <person name="Barry K.W."/>
            <person name="Haridas S."/>
            <person name="Chen C."/>
            <person name="Bauer D."/>
            <person name="Andreopoulos W."/>
            <person name="Pangilinan J."/>
            <person name="LaButti K."/>
            <person name="Riley R."/>
            <person name="Lipzen A."/>
            <person name="Clum A."/>
            <person name="Drula E."/>
            <person name="Henrissat B."/>
            <person name="Kohler A."/>
            <person name="Grigoriev I.V."/>
            <person name="Martin F.M."/>
            <person name="Hacquard S."/>
        </authorList>
    </citation>
    <scope>NUCLEOTIDE SEQUENCE</scope>
    <source>
        <strain evidence="8">MPI-CAGE-AT-0147</strain>
    </source>
</reference>
<organism evidence="8 9">
    <name type="scientific">Dactylonectria macrodidyma</name>
    <dbReference type="NCBI Taxonomy" id="307937"/>
    <lineage>
        <taxon>Eukaryota</taxon>
        <taxon>Fungi</taxon>
        <taxon>Dikarya</taxon>
        <taxon>Ascomycota</taxon>
        <taxon>Pezizomycotina</taxon>
        <taxon>Sordariomycetes</taxon>
        <taxon>Hypocreomycetidae</taxon>
        <taxon>Hypocreales</taxon>
        <taxon>Nectriaceae</taxon>
        <taxon>Dactylonectria</taxon>
    </lineage>
</organism>
<evidence type="ECO:0000256" key="4">
    <source>
        <dbReference type="ARBA" id="ARBA00023125"/>
    </source>
</evidence>
<dbReference type="InterPro" id="IPR021858">
    <property type="entry name" value="Fun_TF"/>
</dbReference>
<dbReference type="Proteomes" id="UP000738349">
    <property type="component" value="Unassembled WGS sequence"/>
</dbReference>
<keyword evidence="5" id="KW-0804">Transcription</keyword>
<feature type="domain" description="Zn(2)-C6 fungal-type" evidence="7">
    <location>
        <begin position="29"/>
        <end position="57"/>
    </location>
</feature>
<comment type="caution">
    <text evidence="8">The sequence shown here is derived from an EMBL/GenBank/DDBJ whole genome shotgun (WGS) entry which is preliminary data.</text>
</comment>
<dbReference type="AlphaFoldDB" id="A0A9P9DYU9"/>
<dbReference type="Pfam" id="PF11951">
    <property type="entry name" value="Fungal_trans_2"/>
    <property type="match status" value="1"/>
</dbReference>
<dbReference type="InterPro" id="IPR052360">
    <property type="entry name" value="Transcr_Regulatory_Proteins"/>
</dbReference>
<evidence type="ECO:0000256" key="1">
    <source>
        <dbReference type="ARBA" id="ARBA00022723"/>
    </source>
</evidence>
<dbReference type="PANTHER" id="PTHR36206">
    <property type="entry name" value="ASPERCRYPTIN BIOSYNTHESIS CLUSTER-SPECIFIC TRANSCRIPTION REGULATOR ATNN-RELATED"/>
    <property type="match status" value="1"/>
</dbReference>
<name>A0A9P9DYU9_9HYPO</name>